<dbReference type="Pfam" id="PF00486">
    <property type="entry name" value="Trans_reg_C"/>
    <property type="match status" value="1"/>
</dbReference>
<dbReference type="SMART" id="SM00862">
    <property type="entry name" value="Trans_reg_C"/>
    <property type="match status" value="1"/>
</dbReference>
<feature type="domain" description="OmpR/PhoB-type" evidence="9">
    <location>
        <begin position="125"/>
        <end position="223"/>
    </location>
</feature>
<dbReference type="InterPro" id="IPR039420">
    <property type="entry name" value="WalR-like"/>
</dbReference>
<dbReference type="GO" id="GO:0005829">
    <property type="term" value="C:cytosol"/>
    <property type="evidence" value="ECO:0007669"/>
    <property type="project" value="TreeGrafter"/>
</dbReference>
<reference evidence="10 11" key="2">
    <citation type="journal article" date="2011" name="J. Bacteriol.">
        <title>Genome Sequence of Kosmotoga olearia Strain TBF 19.5.1, a Thermophilic Bacterium with a Wide Growth Temperature Range, Isolated from the Troll B Oil Platform in the North Sea.</title>
        <authorList>
            <person name="Swithers K.S."/>
            <person name="Dipippo J.L."/>
            <person name="Bruce D.C."/>
            <person name="Detter C."/>
            <person name="Tapia R."/>
            <person name="Han S."/>
            <person name="Goodwin L.A."/>
            <person name="Han J."/>
            <person name="Woyke T."/>
            <person name="Pitluck S."/>
            <person name="Pennacchio L."/>
            <person name="Nolan M."/>
            <person name="Mikhailova N."/>
            <person name="Land M.L."/>
            <person name="Nesbo C.L."/>
            <person name="Gogarten J.P."/>
            <person name="Noll K.M."/>
        </authorList>
    </citation>
    <scope>NUCLEOTIDE SEQUENCE [LARGE SCALE GENOMIC DNA]</scope>
    <source>
        <strain evidence="11">ATCC BAA-1733 / DSM 21960 / TBF 19.5.1</strain>
    </source>
</reference>
<keyword evidence="4 7" id="KW-0238">DNA-binding</keyword>
<dbReference type="STRING" id="521045.Kole_1429"/>
<dbReference type="GO" id="GO:0000976">
    <property type="term" value="F:transcription cis-regulatory region binding"/>
    <property type="evidence" value="ECO:0007669"/>
    <property type="project" value="TreeGrafter"/>
</dbReference>
<dbReference type="PROSITE" id="PS50110">
    <property type="entry name" value="RESPONSE_REGULATORY"/>
    <property type="match status" value="1"/>
</dbReference>
<dbReference type="GO" id="GO:0006355">
    <property type="term" value="P:regulation of DNA-templated transcription"/>
    <property type="evidence" value="ECO:0007669"/>
    <property type="project" value="InterPro"/>
</dbReference>
<dbReference type="Gene3D" id="6.10.250.690">
    <property type="match status" value="1"/>
</dbReference>
<dbReference type="InterPro" id="IPR036388">
    <property type="entry name" value="WH-like_DNA-bd_sf"/>
</dbReference>
<dbReference type="CDD" id="cd00383">
    <property type="entry name" value="trans_reg_C"/>
    <property type="match status" value="1"/>
</dbReference>
<evidence type="ECO:0000256" key="7">
    <source>
        <dbReference type="PROSITE-ProRule" id="PRU01091"/>
    </source>
</evidence>
<keyword evidence="1 6" id="KW-0597">Phosphoprotein</keyword>
<evidence type="ECO:0000256" key="5">
    <source>
        <dbReference type="ARBA" id="ARBA00023163"/>
    </source>
</evidence>
<evidence type="ECO:0000259" key="8">
    <source>
        <dbReference type="PROSITE" id="PS50110"/>
    </source>
</evidence>
<dbReference type="PANTHER" id="PTHR48111:SF22">
    <property type="entry name" value="REGULATOR OF RPOS"/>
    <property type="match status" value="1"/>
</dbReference>
<dbReference type="AlphaFoldDB" id="C5CE19"/>
<feature type="domain" description="Response regulatory" evidence="8">
    <location>
        <begin position="2"/>
        <end position="117"/>
    </location>
</feature>
<feature type="DNA-binding region" description="OmpR/PhoB-type" evidence="7">
    <location>
        <begin position="125"/>
        <end position="223"/>
    </location>
</feature>
<keyword evidence="3" id="KW-0805">Transcription regulation</keyword>
<dbReference type="Proteomes" id="UP000002382">
    <property type="component" value="Chromosome"/>
</dbReference>
<organism evidence="10 11">
    <name type="scientific">Kosmotoga olearia (strain ATCC BAA-1733 / DSM 21960 / TBF 19.5.1)</name>
    <dbReference type="NCBI Taxonomy" id="521045"/>
    <lineage>
        <taxon>Bacteria</taxon>
        <taxon>Thermotogati</taxon>
        <taxon>Thermotogota</taxon>
        <taxon>Thermotogae</taxon>
        <taxon>Kosmotogales</taxon>
        <taxon>Kosmotogaceae</taxon>
        <taxon>Kosmotoga</taxon>
    </lineage>
</organism>
<evidence type="ECO:0000259" key="9">
    <source>
        <dbReference type="PROSITE" id="PS51755"/>
    </source>
</evidence>
<evidence type="ECO:0000256" key="3">
    <source>
        <dbReference type="ARBA" id="ARBA00023015"/>
    </source>
</evidence>
<evidence type="ECO:0000313" key="10">
    <source>
        <dbReference type="EMBL" id="ACR80121.1"/>
    </source>
</evidence>
<dbReference type="RefSeq" id="WP_015868768.1">
    <property type="nucleotide sequence ID" value="NC_012785.1"/>
</dbReference>
<dbReference type="EMBL" id="CP001634">
    <property type="protein sequence ID" value="ACR80121.1"/>
    <property type="molecule type" value="Genomic_DNA"/>
</dbReference>
<name>C5CE19_KOSOT</name>
<dbReference type="SUPFAM" id="SSF52172">
    <property type="entry name" value="CheY-like"/>
    <property type="match status" value="1"/>
</dbReference>
<keyword evidence="11" id="KW-1185">Reference proteome</keyword>
<dbReference type="HOGENOM" id="CLU_000445_30_1_0"/>
<proteinExistence type="predicted"/>
<dbReference type="InterPro" id="IPR011006">
    <property type="entry name" value="CheY-like_superfamily"/>
</dbReference>
<dbReference type="InterPro" id="IPR001789">
    <property type="entry name" value="Sig_transdc_resp-reg_receiver"/>
</dbReference>
<dbReference type="FunFam" id="1.10.10.10:FF:000005">
    <property type="entry name" value="Two-component system response regulator"/>
    <property type="match status" value="1"/>
</dbReference>
<evidence type="ECO:0000256" key="4">
    <source>
        <dbReference type="ARBA" id="ARBA00023125"/>
    </source>
</evidence>
<keyword evidence="5" id="KW-0804">Transcription</keyword>
<dbReference type="PANTHER" id="PTHR48111">
    <property type="entry name" value="REGULATOR OF RPOS"/>
    <property type="match status" value="1"/>
</dbReference>
<dbReference type="FunFam" id="3.40.50.2300:FF:000001">
    <property type="entry name" value="DNA-binding response regulator PhoB"/>
    <property type="match status" value="1"/>
</dbReference>
<dbReference type="SMART" id="SM00448">
    <property type="entry name" value="REC"/>
    <property type="match status" value="1"/>
</dbReference>
<evidence type="ECO:0000313" key="11">
    <source>
        <dbReference type="Proteomes" id="UP000002382"/>
    </source>
</evidence>
<dbReference type="Gene3D" id="3.40.50.2300">
    <property type="match status" value="1"/>
</dbReference>
<dbReference type="Gene3D" id="1.10.10.10">
    <property type="entry name" value="Winged helix-like DNA-binding domain superfamily/Winged helix DNA-binding domain"/>
    <property type="match status" value="1"/>
</dbReference>
<dbReference type="InterPro" id="IPR001867">
    <property type="entry name" value="OmpR/PhoB-type_DNA-bd"/>
</dbReference>
<accession>C5CE19</accession>
<reference evidence="10 11" key="1">
    <citation type="submission" date="2009-06" db="EMBL/GenBank/DDBJ databases">
        <title>Complete sequence of Thermotogales bacterium TBF 19.5.1.</title>
        <authorList>
            <consortium name="US DOE Joint Genome Institute"/>
            <person name="Lucas S."/>
            <person name="Copeland A."/>
            <person name="Lapidus A."/>
            <person name="Glavina del Rio T."/>
            <person name="Tice H."/>
            <person name="Bruce D."/>
            <person name="Goodwin L."/>
            <person name="Pitluck S."/>
            <person name="Chertkov O."/>
            <person name="Brettin T."/>
            <person name="Detter J.C."/>
            <person name="Han C."/>
            <person name="Schmutz J."/>
            <person name="Larimer F."/>
            <person name="Land M."/>
            <person name="Hauser L."/>
            <person name="Kyrpides N."/>
            <person name="Ovchinnikova G."/>
            <person name="Noll K."/>
        </authorList>
    </citation>
    <scope>NUCLEOTIDE SEQUENCE [LARGE SCALE GENOMIC DNA]</scope>
    <source>
        <strain evidence="11">ATCC BAA-1733 / DSM 21960 / TBF 19.5.1</strain>
    </source>
</reference>
<dbReference type="KEGG" id="kol:Kole_1429"/>
<dbReference type="GO" id="GO:0032993">
    <property type="term" value="C:protein-DNA complex"/>
    <property type="evidence" value="ECO:0007669"/>
    <property type="project" value="TreeGrafter"/>
</dbReference>
<evidence type="ECO:0000256" key="1">
    <source>
        <dbReference type="ARBA" id="ARBA00022553"/>
    </source>
</evidence>
<dbReference type="PROSITE" id="PS51755">
    <property type="entry name" value="OMPR_PHOB"/>
    <property type="match status" value="1"/>
</dbReference>
<dbReference type="Pfam" id="PF00072">
    <property type="entry name" value="Response_reg"/>
    <property type="match status" value="1"/>
</dbReference>
<evidence type="ECO:0000256" key="6">
    <source>
        <dbReference type="PROSITE-ProRule" id="PRU00169"/>
    </source>
</evidence>
<dbReference type="eggNOG" id="COG0745">
    <property type="taxonomic scope" value="Bacteria"/>
</dbReference>
<dbReference type="OrthoDB" id="48397at2"/>
<protein>
    <submittedName>
        <fullName evidence="10">Two component transcriptional regulator, winged helix family</fullName>
    </submittedName>
</protein>
<evidence type="ECO:0000256" key="2">
    <source>
        <dbReference type="ARBA" id="ARBA00023012"/>
    </source>
</evidence>
<feature type="modified residue" description="4-aspartylphosphate" evidence="6">
    <location>
        <position position="51"/>
    </location>
</feature>
<keyword evidence="2" id="KW-0902">Two-component regulatory system</keyword>
<sequence>MKILVVEDNKKLAENIKKYLELEGFIVDLAYDGNEGLDLALSYNYDCIILDIILPGMSGIEICRFLRDEEKSQVPILMLTALGSVENRVEGLNVGADDYMPKPFDLRELVARVRALIRRNQVVRQETLKYGDLVMNLQTREVSCKGEPLNLSSKEFSLLELFMRNPGVVFSREQILDKLWESGFEPRSNIVDVYVLYLRKKLKPFGYDEKIETVHNIGYRLKKEDDKT</sequence>
<gene>
    <name evidence="10" type="ordered locus">Kole_1429</name>
</gene>
<dbReference type="GO" id="GO:0000156">
    <property type="term" value="F:phosphorelay response regulator activity"/>
    <property type="evidence" value="ECO:0007669"/>
    <property type="project" value="TreeGrafter"/>
</dbReference>